<dbReference type="EC" id="2.7.7.27" evidence="9"/>
<dbReference type="NCBIfam" id="NF002023">
    <property type="entry name" value="PRK00844.1"/>
    <property type="match status" value="1"/>
</dbReference>
<dbReference type="KEGG" id="cok:COCCU_05325"/>
<dbReference type="SUPFAM" id="SSF51161">
    <property type="entry name" value="Trimeric LpxA-like enzymes"/>
    <property type="match status" value="1"/>
</dbReference>
<feature type="binding site" evidence="9">
    <location>
        <begin position="214"/>
        <end position="215"/>
    </location>
    <ligand>
        <name>alpha-D-glucose 1-phosphate</name>
        <dbReference type="ChEBI" id="CHEBI:58601"/>
    </ligand>
</feature>
<dbReference type="GO" id="GO:0008878">
    <property type="term" value="F:glucose-1-phosphate adenylyltransferase activity"/>
    <property type="evidence" value="ECO:0007669"/>
    <property type="project" value="UniProtKB-UniRule"/>
</dbReference>
<comment type="pathway">
    <text evidence="9">Glycan biosynthesis; glycogen biosynthesis.</text>
</comment>
<dbReference type="SUPFAM" id="SSF53448">
    <property type="entry name" value="Nucleotide-diphospho-sugar transferases"/>
    <property type="match status" value="1"/>
</dbReference>
<comment type="catalytic activity">
    <reaction evidence="9">
        <text>alpha-D-glucose 1-phosphate + ATP + H(+) = ADP-alpha-D-glucose + diphosphate</text>
        <dbReference type="Rhea" id="RHEA:12120"/>
        <dbReference type="ChEBI" id="CHEBI:15378"/>
        <dbReference type="ChEBI" id="CHEBI:30616"/>
        <dbReference type="ChEBI" id="CHEBI:33019"/>
        <dbReference type="ChEBI" id="CHEBI:57498"/>
        <dbReference type="ChEBI" id="CHEBI:58601"/>
        <dbReference type="EC" id="2.7.7.27"/>
    </reaction>
</comment>
<feature type="site" description="Could play a key role in the communication between the regulatory and the substrate sites" evidence="9">
    <location>
        <position position="96"/>
    </location>
</feature>
<evidence type="ECO:0000256" key="2">
    <source>
        <dbReference type="ARBA" id="ARBA00022600"/>
    </source>
</evidence>
<comment type="similarity">
    <text evidence="1 9">Belongs to the bacterial/plant glucose-1-phosphate adenylyltransferase family.</text>
</comment>
<accession>A0A6B8W3B4</accession>
<evidence type="ECO:0000313" key="12">
    <source>
        <dbReference type="EMBL" id="QGU07011.1"/>
    </source>
</evidence>
<keyword evidence="5 9" id="KW-0547">Nucleotide-binding</keyword>
<feature type="domain" description="Nucleotidyl transferase" evidence="10">
    <location>
        <begin position="44"/>
        <end position="311"/>
    </location>
</feature>
<dbReference type="InterPro" id="IPR005835">
    <property type="entry name" value="NTP_transferase_dom"/>
</dbReference>
<feature type="binding site" evidence="9">
    <location>
        <position position="199"/>
    </location>
    <ligand>
        <name>alpha-D-glucose 1-phosphate</name>
        <dbReference type="ChEBI" id="CHEBI:58601"/>
    </ligand>
</feature>
<keyword evidence="8 9" id="KW-0119">Carbohydrate metabolism</keyword>
<feature type="domain" description="Glucose-1-phosphate adenylyltransferase/Bifunctional protein GlmU-like C-terminal hexapeptide" evidence="11">
    <location>
        <begin position="336"/>
        <end position="434"/>
    </location>
</feature>
<dbReference type="Pfam" id="PF00483">
    <property type="entry name" value="NTP_transferase"/>
    <property type="match status" value="1"/>
</dbReference>
<keyword evidence="6 9" id="KW-0067">ATP-binding</keyword>
<dbReference type="PANTHER" id="PTHR43523">
    <property type="entry name" value="GLUCOSE-1-PHOSPHATE ADENYLYLTRANSFERASE-RELATED"/>
    <property type="match status" value="1"/>
</dbReference>
<dbReference type="CDD" id="cd02508">
    <property type="entry name" value="ADP_Glucose_PP"/>
    <property type="match status" value="1"/>
</dbReference>
<evidence type="ECO:0000256" key="8">
    <source>
        <dbReference type="ARBA" id="ARBA00023277"/>
    </source>
</evidence>
<reference evidence="12 13" key="1">
    <citation type="submission" date="2019-11" db="EMBL/GenBank/DDBJ databases">
        <title>Complete genome sequence of Corynebacterium kalinowskii 1959, a novel Corynebacterium species isolated from soil of a small paddock in Vilsendorf, Germany.</title>
        <authorList>
            <person name="Schaffert L."/>
            <person name="Ruwe M."/>
            <person name="Milse J."/>
            <person name="Hanuschka K."/>
            <person name="Ortseifen V."/>
            <person name="Droste J."/>
            <person name="Brandt D."/>
            <person name="Schlueter L."/>
            <person name="Kutter Y."/>
            <person name="Vinke S."/>
            <person name="Viehoefer P."/>
            <person name="Jacob L."/>
            <person name="Luebke N.-C."/>
            <person name="Schulte-Berndt E."/>
            <person name="Hain C."/>
            <person name="Linder M."/>
            <person name="Schmidt P."/>
            <person name="Wollenschlaeger L."/>
            <person name="Luttermann T."/>
            <person name="Thieme E."/>
            <person name="Hassa J."/>
            <person name="Haak M."/>
            <person name="Wittchen M."/>
            <person name="Mentz A."/>
            <person name="Persicke M."/>
            <person name="Busche T."/>
            <person name="Ruckert C."/>
        </authorList>
    </citation>
    <scope>NUCLEOTIDE SEQUENCE [LARGE SCALE GENOMIC DNA]</scope>
    <source>
        <strain evidence="12 13">2039</strain>
    </source>
</reference>
<dbReference type="HAMAP" id="MF_00624">
    <property type="entry name" value="GlgC"/>
    <property type="match status" value="1"/>
</dbReference>
<dbReference type="AlphaFoldDB" id="A0A6B8W3B4"/>
<dbReference type="EMBL" id="CP046455">
    <property type="protein sequence ID" value="QGU07011.1"/>
    <property type="molecule type" value="Genomic_DNA"/>
</dbReference>
<comment type="function">
    <text evidence="9">Involved in the biosynthesis of ADP-glucose, a building block required for the elongation reactions to produce glycogen. Catalyzes the reaction between ATP and alpha-D-glucose 1-phosphate (G1P) to produce pyrophosphate and ADP-Glc.</text>
</comment>
<organism evidence="12 13">
    <name type="scientific">Corynebacterium occultum</name>
    <dbReference type="NCBI Taxonomy" id="2675219"/>
    <lineage>
        <taxon>Bacteria</taxon>
        <taxon>Bacillati</taxon>
        <taxon>Actinomycetota</taxon>
        <taxon>Actinomycetes</taxon>
        <taxon>Mycobacteriales</taxon>
        <taxon>Corynebacteriaceae</taxon>
        <taxon>Corynebacterium</taxon>
    </lineage>
</organism>
<dbReference type="UniPathway" id="UPA00164"/>
<dbReference type="NCBIfam" id="TIGR02091">
    <property type="entry name" value="glgC"/>
    <property type="match status" value="1"/>
</dbReference>
<dbReference type="Gene3D" id="2.160.10.10">
    <property type="entry name" value="Hexapeptide repeat proteins"/>
    <property type="match status" value="1"/>
</dbReference>
<protein>
    <recommendedName>
        <fullName evidence="9">Glucose-1-phosphate adenylyltransferase</fullName>
        <ecNumber evidence="9">2.7.7.27</ecNumber>
    </recommendedName>
    <alternativeName>
        <fullName evidence="9">ADP-glucose pyrophosphorylase</fullName>
        <shortName evidence="9">ADPGlc PPase</shortName>
    </alternativeName>
    <alternativeName>
        <fullName evidence="9">ADP-glucose synthase</fullName>
    </alternativeName>
</protein>
<comment type="subunit">
    <text evidence="9">Homotetramer.</text>
</comment>
<evidence type="ECO:0000256" key="7">
    <source>
        <dbReference type="ARBA" id="ARBA00023056"/>
    </source>
</evidence>
<feature type="binding site" evidence="9">
    <location>
        <position position="134"/>
    </location>
    <ligand>
        <name>alpha-D-glucose 1-phosphate</name>
        <dbReference type="ChEBI" id="CHEBI:58601"/>
    </ligand>
</feature>
<evidence type="ECO:0000256" key="3">
    <source>
        <dbReference type="ARBA" id="ARBA00022679"/>
    </source>
</evidence>
<evidence type="ECO:0000259" key="10">
    <source>
        <dbReference type="Pfam" id="PF00483"/>
    </source>
</evidence>
<evidence type="ECO:0000313" key="13">
    <source>
        <dbReference type="Proteomes" id="UP000424462"/>
    </source>
</evidence>
<dbReference type="PROSITE" id="PS00810">
    <property type="entry name" value="ADP_GLC_PYROPHOSPH_3"/>
    <property type="match status" value="1"/>
</dbReference>
<dbReference type="PROSITE" id="PS00809">
    <property type="entry name" value="ADP_GLC_PYROPHOSPH_2"/>
    <property type="match status" value="1"/>
</dbReference>
<dbReference type="InterPro" id="IPR056818">
    <property type="entry name" value="GlmU/GlgC-like_hexapep"/>
</dbReference>
<dbReference type="InterPro" id="IPR011831">
    <property type="entry name" value="ADP-Glc_PPase"/>
</dbReference>
<evidence type="ECO:0000256" key="4">
    <source>
        <dbReference type="ARBA" id="ARBA00022695"/>
    </source>
</evidence>
<dbReference type="CDD" id="cd04651">
    <property type="entry name" value="LbH_G1P_AT_C"/>
    <property type="match status" value="1"/>
</dbReference>
<dbReference type="PANTHER" id="PTHR43523:SF2">
    <property type="entry name" value="GLUCOSE-1-PHOSPHATE ADENYLYLTRANSFERASE"/>
    <property type="match status" value="1"/>
</dbReference>
<name>A0A6B8W3B4_9CORY</name>
<dbReference type="GO" id="GO:0005524">
    <property type="term" value="F:ATP binding"/>
    <property type="evidence" value="ECO:0007669"/>
    <property type="project" value="UniProtKB-KW"/>
</dbReference>
<dbReference type="InterPro" id="IPR005836">
    <property type="entry name" value="ADP_Glu_pyroP_CS"/>
</dbReference>
<evidence type="ECO:0000259" key="11">
    <source>
        <dbReference type="Pfam" id="PF24894"/>
    </source>
</evidence>
<evidence type="ECO:0000256" key="6">
    <source>
        <dbReference type="ARBA" id="ARBA00022840"/>
    </source>
</evidence>
<keyword evidence="2 9" id="KW-0321">Glycogen metabolism</keyword>
<keyword evidence="7 9" id="KW-0320">Glycogen biosynthesis</keyword>
<dbReference type="GO" id="GO:0005978">
    <property type="term" value="P:glycogen biosynthetic process"/>
    <property type="evidence" value="ECO:0007669"/>
    <property type="project" value="UniProtKB-UniRule"/>
</dbReference>
<gene>
    <name evidence="9 12" type="primary">glgC</name>
    <name evidence="12" type="ORF">COCCU_05325</name>
</gene>
<evidence type="ECO:0000256" key="9">
    <source>
        <dbReference type="HAMAP-Rule" id="MF_00624"/>
    </source>
</evidence>
<dbReference type="InterPro" id="IPR029044">
    <property type="entry name" value="Nucleotide-diphossugar_trans"/>
</dbReference>
<feature type="site" description="Could play a key role in the communication between the regulatory and the substrate sites" evidence="9">
    <location>
        <position position="133"/>
    </location>
</feature>
<keyword evidence="4 9" id="KW-0548">Nucleotidyltransferase</keyword>
<evidence type="ECO:0000256" key="5">
    <source>
        <dbReference type="ARBA" id="ARBA00022741"/>
    </source>
</evidence>
<sequence length="442" mass="47927">MRGVAEVFGGEGGLFRGRICDFPRQNSLKPNRLWGVRSHANVLAIVLAGGEGKRLFPLTADRAKPAVPFGGAYRLIDFVLSNLANAGFLKIAVLTQYKSHSLDRHISQSWQLSGPTSQYIASVPAQQRLGKRWYMGSADALLQSLNLIYDEKPEYVIVFGADHVYRMDPGQMLDDHIASGKTATVAGIRVPRAEATAFGCIQSEADGTITEFLEKPADPPSTPDDPEVTFASMGNYIFTTEALIEALKADEENPDSDHDMGGDIIPWFVDRGEANVYDFSANTVPGDTDRDRGYWRDVGTIDSYYEAHMDLISVHPIFNLYNAKWPIHSTDTNNLPPAKFVQGGIAQSSMVSAGSIISGGTVRNSVLSSDVYIEEGATVEGSVLLPGVRVGRGAVVRHAILDKNVVVREGEIIGVDRVRDESRFKISAGGVVVVAKNSVVGE</sequence>
<keyword evidence="13" id="KW-1185">Reference proteome</keyword>
<proteinExistence type="inferred from homology"/>
<evidence type="ECO:0000256" key="1">
    <source>
        <dbReference type="ARBA" id="ARBA00010443"/>
    </source>
</evidence>
<keyword evidence="3 9" id="KW-0808">Transferase</keyword>
<dbReference type="Pfam" id="PF24894">
    <property type="entry name" value="Hexapep_GlmU"/>
    <property type="match status" value="1"/>
</dbReference>
<dbReference type="InterPro" id="IPR011004">
    <property type="entry name" value="Trimer_LpxA-like_sf"/>
</dbReference>
<dbReference type="InterPro" id="IPR023049">
    <property type="entry name" value="GlgC_bac"/>
</dbReference>
<feature type="binding site" evidence="9">
    <location>
        <position position="232"/>
    </location>
    <ligand>
        <name>alpha-D-glucose 1-phosphate</name>
        <dbReference type="ChEBI" id="CHEBI:58601"/>
    </ligand>
</feature>
<dbReference type="Proteomes" id="UP000424462">
    <property type="component" value="Chromosome"/>
</dbReference>
<dbReference type="NCBIfam" id="NF001947">
    <property type="entry name" value="PRK00725.1"/>
    <property type="match status" value="1"/>
</dbReference>
<dbReference type="Gene3D" id="3.90.550.10">
    <property type="entry name" value="Spore Coat Polysaccharide Biosynthesis Protein SpsA, Chain A"/>
    <property type="match status" value="1"/>
</dbReference>
<dbReference type="PROSITE" id="PS00808">
    <property type="entry name" value="ADP_GLC_PYROPHOSPH_1"/>
    <property type="match status" value="1"/>
</dbReference>